<dbReference type="EMBL" id="FOEQ01000007">
    <property type="protein sequence ID" value="SER31006.1"/>
    <property type="molecule type" value="Genomic_DNA"/>
</dbReference>
<dbReference type="Proteomes" id="UP000199221">
    <property type="component" value="Unassembled WGS sequence"/>
</dbReference>
<name>A0A1H9N4U5_9PSED</name>
<proteinExistence type="predicted"/>
<accession>A0A1H9N4U5</accession>
<gene>
    <name evidence="1" type="ORF">SAMN05216230_10758</name>
</gene>
<evidence type="ECO:0000313" key="1">
    <source>
        <dbReference type="EMBL" id="SER31006.1"/>
    </source>
</evidence>
<reference evidence="1 2" key="1">
    <citation type="submission" date="2016-10" db="EMBL/GenBank/DDBJ databases">
        <authorList>
            <person name="de Groot N.N."/>
        </authorList>
    </citation>
    <scope>NUCLEOTIDE SEQUENCE [LARGE SCALE GENOMIC DNA]</scope>
    <source>
        <strain evidence="1 2">LMG 27941</strain>
    </source>
</reference>
<sequence length="219" mass="24231">MNRRAYLWMGLVFWLTLVAELPARWLVAGFGLPAEGVNGSLWQGQFARLGPVGPVQWTWRPWQRDLQVRLGFQGQGWQGRLSGWPWRWQADLKALGAQPSVGGDYRLAGQWQGSIKLQGSGQHCRAAAGSITVVDLALNAPWSLELGQGSLAMACRQGWRLSAGLVRQGQHQMSLDADLAARQAQVDFVLQADAGLTPVLRGVQWLGPEDTVGQRRLRW</sequence>
<dbReference type="AlphaFoldDB" id="A0A1H9N4U5"/>
<evidence type="ECO:0000313" key="2">
    <source>
        <dbReference type="Proteomes" id="UP000199221"/>
    </source>
</evidence>
<protein>
    <submittedName>
        <fullName evidence="1">General secretion pathway protein N</fullName>
    </submittedName>
</protein>
<organism evidence="1 2">
    <name type="scientific">Pseudomonas soli</name>
    <dbReference type="NCBI Taxonomy" id="1306993"/>
    <lineage>
        <taxon>Bacteria</taxon>
        <taxon>Pseudomonadati</taxon>
        <taxon>Pseudomonadota</taxon>
        <taxon>Gammaproteobacteria</taxon>
        <taxon>Pseudomonadales</taxon>
        <taxon>Pseudomonadaceae</taxon>
        <taxon>Pseudomonas</taxon>
    </lineage>
</organism>